<evidence type="ECO:0000313" key="2">
    <source>
        <dbReference type="Proteomes" id="UP000007967"/>
    </source>
</evidence>
<dbReference type="AlphaFoldDB" id="D2PM11"/>
<evidence type="ECO:0000313" key="1">
    <source>
        <dbReference type="EMBL" id="ADB32591.1"/>
    </source>
</evidence>
<sequence>MPIARISVWFDEGPEAVGERRVQVGAEAGADAEVPAVDDELAEAEADEGVVGDVADRVVQQLTLVGVLEGVELVGAGGVDGCQWIVAEQWAVRPAWWF</sequence>
<dbReference type="HOGENOM" id="CLU_2330093_0_0_11"/>
<dbReference type="RefSeq" id="WP_012921147.1">
    <property type="nucleotide sequence ID" value="NC_013729.1"/>
</dbReference>
<gene>
    <name evidence="1" type="ordered locus">Kfla_3533</name>
</gene>
<dbReference type="EMBL" id="CP001736">
    <property type="protein sequence ID" value="ADB32591.1"/>
    <property type="molecule type" value="Genomic_DNA"/>
</dbReference>
<keyword evidence="2" id="KW-1185">Reference proteome</keyword>
<protein>
    <submittedName>
        <fullName evidence="1">Uncharacterized protein</fullName>
    </submittedName>
</protein>
<reference evidence="2" key="1">
    <citation type="submission" date="2009-09" db="EMBL/GenBank/DDBJ databases">
        <title>The complete genome of Kribbella flavida DSM 17836.</title>
        <authorList>
            <consortium name="US DOE Joint Genome Institute (JGI-PGF)"/>
            <person name="Lucas S."/>
            <person name="Copeland A."/>
            <person name="Lapidus A."/>
            <person name="Glavina del Rio T."/>
            <person name="Dalin E."/>
            <person name="Tice H."/>
            <person name="Bruce D."/>
            <person name="Goodwin L."/>
            <person name="Pitluck S."/>
            <person name="Kyrpides N."/>
            <person name="Mavromatis K."/>
            <person name="Ivanova N."/>
            <person name="Saunders E."/>
            <person name="Brettin T."/>
            <person name="Detter J.C."/>
            <person name="Han C."/>
            <person name="Larimer F."/>
            <person name="Land M."/>
            <person name="Hauser L."/>
            <person name="Markowitz V."/>
            <person name="Cheng J.-F."/>
            <person name="Hugenholtz P."/>
            <person name="Woyke T."/>
            <person name="Wu D."/>
            <person name="Pukall R."/>
            <person name="Klenk H.-P."/>
            <person name="Eisen J.A."/>
        </authorList>
    </citation>
    <scope>NUCLEOTIDE SEQUENCE [LARGE SCALE GENOMIC DNA]</scope>
    <source>
        <strain evidence="2">DSM 17836 / JCM 10339 / NBRC 14399</strain>
    </source>
</reference>
<accession>D2PM11</accession>
<reference evidence="1 2" key="2">
    <citation type="journal article" date="2010" name="Stand. Genomic Sci.">
        <title>Complete genome sequence of Kribbella flavida type strain (IFO 14399).</title>
        <authorList>
            <person name="Pukall R."/>
            <person name="Lapidus A."/>
            <person name="Glavina Del Rio T."/>
            <person name="Copeland A."/>
            <person name="Tice H."/>
            <person name="Cheng J.-F."/>
            <person name="Lucas S."/>
            <person name="Chen F."/>
            <person name="Nolan M."/>
            <person name="LaButti K."/>
            <person name="Pati A."/>
            <person name="Ivanova N."/>
            <person name="Mavrommatis K."/>
            <person name="Mikhailova N."/>
            <person name="Pitluck S."/>
            <person name="Bruce D."/>
            <person name="Goodwin L."/>
            <person name="Land M."/>
            <person name="Hauser L."/>
            <person name="Chang Y.-J."/>
            <person name="Jeffries C.D."/>
            <person name="Chen A."/>
            <person name="Palaniappan K."/>
            <person name="Chain P."/>
            <person name="Rohde M."/>
            <person name="Goeker M."/>
            <person name="Bristow J."/>
            <person name="Eisen J.A."/>
            <person name="Markowitz V."/>
            <person name="Hugenholtz P."/>
            <person name="Kyrpides N.C."/>
            <person name="Klenk H.-P."/>
            <person name="Brettin T."/>
        </authorList>
    </citation>
    <scope>NUCLEOTIDE SEQUENCE [LARGE SCALE GENOMIC DNA]</scope>
    <source>
        <strain evidence="2">DSM 17836 / JCM 10339 / NBRC 14399</strain>
    </source>
</reference>
<dbReference type="Proteomes" id="UP000007967">
    <property type="component" value="Chromosome"/>
</dbReference>
<name>D2PM11_KRIFD</name>
<organism evidence="1 2">
    <name type="scientific">Kribbella flavida (strain DSM 17836 / JCM 10339 / NBRC 14399)</name>
    <dbReference type="NCBI Taxonomy" id="479435"/>
    <lineage>
        <taxon>Bacteria</taxon>
        <taxon>Bacillati</taxon>
        <taxon>Actinomycetota</taxon>
        <taxon>Actinomycetes</taxon>
        <taxon>Propionibacteriales</taxon>
        <taxon>Kribbellaceae</taxon>
        <taxon>Kribbella</taxon>
    </lineage>
</organism>
<dbReference type="KEGG" id="kfl:Kfla_3533"/>
<proteinExistence type="predicted"/>